<evidence type="ECO:0000313" key="3">
    <source>
        <dbReference type="Proteomes" id="UP000799118"/>
    </source>
</evidence>
<reference evidence="2" key="1">
    <citation type="journal article" date="2019" name="Environ. Microbiol.">
        <title>Fungal ecological strategies reflected in gene transcription - a case study of two litter decomposers.</title>
        <authorList>
            <person name="Barbi F."/>
            <person name="Kohler A."/>
            <person name="Barry K."/>
            <person name="Baskaran P."/>
            <person name="Daum C."/>
            <person name="Fauchery L."/>
            <person name="Ihrmark K."/>
            <person name="Kuo A."/>
            <person name="LaButti K."/>
            <person name="Lipzen A."/>
            <person name="Morin E."/>
            <person name="Grigoriev I.V."/>
            <person name="Henrissat B."/>
            <person name="Lindahl B."/>
            <person name="Martin F."/>
        </authorList>
    </citation>
    <scope>NUCLEOTIDE SEQUENCE</scope>
    <source>
        <strain evidence="2">JB14</strain>
    </source>
</reference>
<dbReference type="EMBL" id="ML770217">
    <property type="protein sequence ID" value="KAE9384124.1"/>
    <property type="molecule type" value="Genomic_DNA"/>
</dbReference>
<feature type="signal peptide" evidence="1">
    <location>
        <begin position="1"/>
        <end position="23"/>
    </location>
</feature>
<protein>
    <recommendedName>
        <fullName evidence="4">Hydrophobin</fullName>
    </recommendedName>
</protein>
<dbReference type="AlphaFoldDB" id="A0A6A4GF39"/>
<gene>
    <name evidence="2" type="ORF">BT96DRAFT_929450</name>
</gene>
<feature type="non-terminal residue" evidence="2">
    <location>
        <position position="124"/>
    </location>
</feature>
<keyword evidence="3" id="KW-1185">Reference proteome</keyword>
<dbReference type="Proteomes" id="UP000799118">
    <property type="component" value="Unassembled WGS sequence"/>
</dbReference>
<name>A0A6A4GF39_9AGAR</name>
<evidence type="ECO:0000256" key="1">
    <source>
        <dbReference type="SAM" id="SignalP"/>
    </source>
</evidence>
<organism evidence="2 3">
    <name type="scientific">Gymnopus androsaceus JB14</name>
    <dbReference type="NCBI Taxonomy" id="1447944"/>
    <lineage>
        <taxon>Eukaryota</taxon>
        <taxon>Fungi</taxon>
        <taxon>Dikarya</taxon>
        <taxon>Basidiomycota</taxon>
        <taxon>Agaricomycotina</taxon>
        <taxon>Agaricomycetes</taxon>
        <taxon>Agaricomycetidae</taxon>
        <taxon>Agaricales</taxon>
        <taxon>Marasmiineae</taxon>
        <taxon>Omphalotaceae</taxon>
        <taxon>Gymnopus</taxon>
    </lineage>
</organism>
<evidence type="ECO:0008006" key="4">
    <source>
        <dbReference type="Google" id="ProtNLM"/>
    </source>
</evidence>
<feature type="chain" id="PRO_5025610595" description="Hydrophobin" evidence="1">
    <location>
        <begin position="24"/>
        <end position="124"/>
    </location>
</feature>
<keyword evidence="1" id="KW-0732">Signal</keyword>
<evidence type="ECO:0000313" key="2">
    <source>
        <dbReference type="EMBL" id="KAE9384124.1"/>
    </source>
</evidence>
<proteinExistence type="predicted"/>
<accession>A0A6A4GF39</accession>
<sequence length="124" mass="13501">MLYKYRSLSTLIALSLSVKVSFSQSITVNCLSAGQEGDCTSFIPAFCNSISSSGNATVISPLGTISQVPMVMYQVVSIARRSLSSFPSFVPRVAMVRLRVETFCSPLIQTRENAPKTRQMEIPA</sequence>